<evidence type="ECO:0000259" key="2">
    <source>
        <dbReference type="Pfam" id="PF13690"/>
    </source>
</evidence>
<dbReference type="CDD" id="cd17906">
    <property type="entry name" value="CheX"/>
    <property type="match status" value="1"/>
</dbReference>
<dbReference type="InterPro" id="IPR038756">
    <property type="entry name" value="CheX-like"/>
</dbReference>
<dbReference type="AlphaFoldDB" id="A0A2T0BE32"/>
<reference evidence="3 4" key="1">
    <citation type="submission" date="2018-03" db="EMBL/GenBank/DDBJ databases">
        <title>Genome sequence of Clostridium vincentii DSM 10228.</title>
        <authorList>
            <person name="Poehlein A."/>
            <person name="Daniel R."/>
        </authorList>
    </citation>
    <scope>NUCLEOTIDE SEQUENCE [LARGE SCALE GENOMIC DNA]</scope>
    <source>
        <strain evidence="3 4">DSM 10228</strain>
    </source>
</reference>
<organism evidence="3 4">
    <name type="scientific">Clostridium vincentii</name>
    <dbReference type="NCBI Taxonomy" id="52704"/>
    <lineage>
        <taxon>Bacteria</taxon>
        <taxon>Bacillati</taxon>
        <taxon>Bacillota</taxon>
        <taxon>Clostridia</taxon>
        <taxon>Eubacteriales</taxon>
        <taxon>Clostridiaceae</taxon>
        <taxon>Clostridium</taxon>
    </lineage>
</organism>
<feature type="domain" description="Chemotaxis phosphatase CheX-like" evidence="2">
    <location>
        <begin position="42"/>
        <end position="128"/>
    </location>
</feature>
<dbReference type="Proteomes" id="UP000239471">
    <property type="component" value="Unassembled WGS sequence"/>
</dbReference>
<evidence type="ECO:0000256" key="1">
    <source>
        <dbReference type="ARBA" id="ARBA00022500"/>
    </source>
</evidence>
<dbReference type="Pfam" id="PF13690">
    <property type="entry name" value="CheX"/>
    <property type="match status" value="1"/>
</dbReference>
<name>A0A2T0BE32_9CLOT</name>
<evidence type="ECO:0000313" key="4">
    <source>
        <dbReference type="Proteomes" id="UP000239471"/>
    </source>
</evidence>
<proteinExistence type="predicted"/>
<dbReference type="PANTHER" id="PTHR39452">
    <property type="entry name" value="CHEY-P PHOSPHATASE CHEX"/>
    <property type="match status" value="1"/>
</dbReference>
<dbReference type="EMBL" id="PVXQ01000019">
    <property type="protein sequence ID" value="PRR82150.1"/>
    <property type="molecule type" value="Genomic_DNA"/>
</dbReference>
<dbReference type="InterPro" id="IPR028976">
    <property type="entry name" value="CheC-like_sf"/>
</dbReference>
<evidence type="ECO:0000313" key="3">
    <source>
        <dbReference type="EMBL" id="PRR82150.1"/>
    </source>
</evidence>
<accession>A0A2T0BE32</accession>
<dbReference type="Gene3D" id="3.40.1550.10">
    <property type="entry name" value="CheC-like"/>
    <property type="match status" value="1"/>
</dbReference>
<dbReference type="SUPFAM" id="SSF103039">
    <property type="entry name" value="CheC-like"/>
    <property type="match status" value="1"/>
</dbReference>
<dbReference type="InterPro" id="IPR028051">
    <property type="entry name" value="CheX-like_dom"/>
</dbReference>
<dbReference type="EC" id="3.-.-.-" evidence="3"/>
<keyword evidence="1" id="KW-0145">Chemotaxis</keyword>
<dbReference type="RefSeq" id="WP_106059921.1">
    <property type="nucleotide sequence ID" value="NZ_PVXQ01000019.1"/>
</dbReference>
<dbReference type="GO" id="GO:0006935">
    <property type="term" value="P:chemotaxis"/>
    <property type="evidence" value="ECO:0007669"/>
    <property type="project" value="UniProtKB-KW"/>
</dbReference>
<dbReference type="GO" id="GO:0016787">
    <property type="term" value="F:hydrolase activity"/>
    <property type="evidence" value="ECO:0007669"/>
    <property type="project" value="UniProtKB-KW"/>
</dbReference>
<gene>
    <name evidence="3" type="primary">cheX</name>
    <name evidence="3" type="ORF">CLVI_19500</name>
</gene>
<comment type="caution">
    <text evidence="3">The sequence shown here is derived from an EMBL/GenBank/DDBJ whole genome shotgun (WGS) entry which is preliminary data.</text>
</comment>
<dbReference type="PANTHER" id="PTHR39452:SF1">
    <property type="entry name" value="CHEY-P PHOSPHATASE CHEX"/>
    <property type="match status" value="1"/>
</dbReference>
<sequence length="155" mass="16835">MDVNHVNPVLEAFSNILPQLGLNNIEKNGISVKGKYIKSRGVVIIIGIIGDVKGNIIYGMSVDTAMKIASIMMMGMPVEKFDELPQSAISELVNMLTANVAMNFSKDNIEVDISTPTLIEGEFTASSNSDKVLCVEMSVDGMLIEVNISLEKNRI</sequence>
<protein>
    <submittedName>
        <fullName evidence="3">CheY-P phosphatase CheX</fullName>
        <ecNumber evidence="3">3.-.-.-</ecNumber>
    </submittedName>
</protein>
<keyword evidence="3" id="KW-0378">Hydrolase</keyword>
<keyword evidence="4" id="KW-1185">Reference proteome</keyword>
<dbReference type="OrthoDB" id="9788100at2"/>